<evidence type="ECO:0000313" key="3">
    <source>
        <dbReference type="Proteomes" id="UP000026960"/>
    </source>
</evidence>
<dbReference type="HOGENOM" id="CLU_129522_0_0_1"/>
<organism evidence="2">
    <name type="scientific">Oryza barthii</name>
    <dbReference type="NCBI Taxonomy" id="65489"/>
    <lineage>
        <taxon>Eukaryota</taxon>
        <taxon>Viridiplantae</taxon>
        <taxon>Streptophyta</taxon>
        <taxon>Embryophyta</taxon>
        <taxon>Tracheophyta</taxon>
        <taxon>Spermatophyta</taxon>
        <taxon>Magnoliopsida</taxon>
        <taxon>Liliopsida</taxon>
        <taxon>Poales</taxon>
        <taxon>Poaceae</taxon>
        <taxon>BOP clade</taxon>
        <taxon>Oryzoideae</taxon>
        <taxon>Oryzeae</taxon>
        <taxon>Oryzinae</taxon>
        <taxon>Oryza</taxon>
    </lineage>
</organism>
<dbReference type="PaxDb" id="65489-OBART03G27140.1"/>
<dbReference type="AlphaFoldDB" id="A0A0D3FLM5"/>
<accession>A0A0D3FLM5</accession>
<feature type="compositionally biased region" description="Basic and acidic residues" evidence="1">
    <location>
        <begin position="39"/>
        <end position="55"/>
    </location>
</feature>
<reference evidence="2" key="2">
    <citation type="submission" date="2015-03" db="UniProtKB">
        <authorList>
            <consortium name="EnsemblPlants"/>
        </authorList>
    </citation>
    <scope>IDENTIFICATION</scope>
</reference>
<sequence length="178" mass="19409">MDPPPFASGGATTTMATRWRLPWGGPPLSGDPAKGYGGRYDDHDEGNYRDPNDDCEYGDHDDDRGFRGRGFTRASPRSNVIEGEVRSIPGGADPPLLLKRWRGAMTAASGAISTIMGADNDVGMGSRGFGFCFFWKFYIFITGFCFCGRATECTLCGNFVFARDSVAHLEKILISKDI</sequence>
<evidence type="ECO:0000313" key="2">
    <source>
        <dbReference type="EnsemblPlants" id="OBART03G27140.1"/>
    </source>
</evidence>
<feature type="region of interest" description="Disordered" evidence="1">
    <location>
        <begin position="1"/>
        <end position="55"/>
    </location>
</feature>
<proteinExistence type="predicted"/>
<reference evidence="2" key="1">
    <citation type="journal article" date="2009" name="Rice">
        <title>De Novo Next Generation Sequencing of Plant Genomes.</title>
        <authorList>
            <person name="Rounsley S."/>
            <person name="Marri P.R."/>
            <person name="Yu Y."/>
            <person name="He R."/>
            <person name="Sisneros N."/>
            <person name="Goicoechea J.L."/>
            <person name="Lee S.J."/>
            <person name="Angelova A."/>
            <person name="Kudrna D."/>
            <person name="Luo M."/>
            <person name="Affourtit J."/>
            <person name="Desany B."/>
            <person name="Knight J."/>
            <person name="Niazi F."/>
            <person name="Egholm M."/>
            <person name="Wing R.A."/>
        </authorList>
    </citation>
    <scope>NUCLEOTIDE SEQUENCE [LARGE SCALE GENOMIC DNA]</scope>
    <source>
        <strain evidence="2">cv. IRGC 105608</strain>
    </source>
</reference>
<keyword evidence="3" id="KW-1185">Reference proteome</keyword>
<evidence type="ECO:0000256" key="1">
    <source>
        <dbReference type="SAM" id="MobiDB-lite"/>
    </source>
</evidence>
<name>A0A0D3FLM5_9ORYZ</name>
<dbReference type="Proteomes" id="UP000026960">
    <property type="component" value="Chromosome 3"/>
</dbReference>
<protein>
    <submittedName>
        <fullName evidence="2">Uncharacterized protein</fullName>
    </submittedName>
</protein>
<dbReference type="EnsemblPlants" id="OBART03G27140.1">
    <property type="protein sequence ID" value="OBART03G27140.1"/>
    <property type="gene ID" value="OBART03G27140"/>
</dbReference>
<dbReference type="Gramene" id="OBART03G27140.1">
    <property type="protein sequence ID" value="OBART03G27140.1"/>
    <property type="gene ID" value="OBART03G27140"/>
</dbReference>